<evidence type="ECO:0000313" key="3">
    <source>
        <dbReference type="Proteomes" id="UP000193642"/>
    </source>
</evidence>
<evidence type="ECO:0000313" key="2">
    <source>
        <dbReference type="EMBL" id="ORY44113.1"/>
    </source>
</evidence>
<feature type="transmembrane region" description="Helical" evidence="1">
    <location>
        <begin position="73"/>
        <end position="95"/>
    </location>
</feature>
<gene>
    <name evidence="2" type="ORF">BCR33DRAFT_850749</name>
</gene>
<dbReference type="EMBL" id="MCGO01000023">
    <property type="protein sequence ID" value="ORY44113.1"/>
    <property type="molecule type" value="Genomic_DNA"/>
</dbReference>
<reference evidence="2 3" key="1">
    <citation type="submission" date="2016-07" db="EMBL/GenBank/DDBJ databases">
        <title>Pervasive Adenine N6-methylation of Active Genes in Fungi.</title>
        <authorList>
            <consortium name="DOE Joint Genome Institute"/>
            <person name="Mondo S.J."/>
            <person name="Dannebaum R.O."/>
            <person name="Kuo R.C."/>
            <person name="Labutti K."/>
            <person name="Haridas S."/>
            <person name="Kuo A."/>
            <person name="Salamov A."/>
            <person name="Ahrendt S.R."/>
            <person name="Lipzen A."/>
            <person name="Sullivan W."/>
            <person name="Andreopoulos W.B."/>
            <person name="Clum A."/>
            <person name="Lindquist E."/>
            <person name="Daum C."/>
            <person name="Ramamoorthy G.K."/>
            <person name="Gryganskyi A."/>
            <person name="Culley D."/>
            <person name="Magnuson J.K."/>
            <person name="James T.Y."/>
            <person name="O'Malley M.A."/>
            <person name="Stajich J.E."/>
            <person name="Spatafora J.W."/>
            <person name="Visel A."/>
            <person name="Grigoriev I.V."/>
        </authorList>
    </citation>
    <scope>NUCLEOTIDE SEQUENCE [LARGE SCALE GENOMIC DNA]</scope>
    <source>
        <strain evidence="2 3">JEL800</strain>
    </source>
</reference>
<keyword evidence="3" id="KW-1185">Reference proteome</keyword>
<comment type="caution">
    <text evidence="2">The sequence shown here is derived from an EMBL/GenBank/DDBJ whole genome shotgun (WGS) entry which is preliminary data.</text>
</comment>
<feature type="transmembrane region" description="Helical" evidence="1">
    <location>
        <begin position="148"/>
        <end position="166"/>
    </location>
</feature>
<keyword evidence="1" id="KW-0812">Transmembrane</keyword>
<proteinExistence type="predicted"/>
<feature type="transmembrane region" description="Helical" evidence="1">
    <location>
        <begin position="107"/>
        <end position="128"/>
    </location>
</feature>
<evidence type="ECO:0000256" key="1">
    <source>
        <dbReference type="SAM" id="Phobius"/>
    </source>
</evidence>
<protein>
    <submittedName>
        <fullName evidence="2">Uncharacterized protein</fullName>
    </submittedName>
</protein>
<keyword evidence="1" id="KW-0472">Membrane</keyword>
<dbReference type="Proteomes" id="UP000193642">
    <property type="component" value="Unassembled WGS sequence"/>
</dbReference>
<sequence>MAFPKLPTLNELKAAKPITPDELSTVRELPVEPTWYNGPASKTIKRYLVIIPVYLVFAFVITFARGITVFNPLSIFSLIDIVVVIGFNILGYRAVEQLVPEWMVLFIYYYIIWGIVKVVWVIVYYVVLFDSTLPASLQGSTHVDQLKITGITTGVVIPIIYIYWIINRAYLPFREYALEIRKAVEAAKPSESV</sequence>
<name>A0A1Y2CAP5_9FUNG</name>
<accession>A0A1Y2CAP5</accession>
<feature type="transmembrane region" description="Helical" evidence="1">
    <location>
        <begin position="47"/>
        <end position="67"/>
    </location>
</feature>
<dbReference type="AlphaFoldDB" id="A0A1Y2CAP5"/>
<dbReference type="OrthoDB" id="2154536at2759"/>
<organism evidence="2 3">
    <name type="scientific">Rhizoclosmatium globosum</name>
    <dbReference type="NCBI Taxonomy" id="329046"/>
    <lineage>
        <taxon>Eukaryota</taxon>
        <taxon>Fungi</taxon>
        <taxon>Fungi incertae sedis</taxon>
        <taxon>Chytridiomycota</taxon>
        <taxon>Chytridiomycota incertae sedis</taxon>
        <taxon>Chytridiomycetes</taxon>
        <taxon>Chytridiales</taxon>
        <taxon>Chytriomycetaceae</taxon>
        <taxon>Rhizoclosmatium</taxon>
    </lineage>
</organism>
<keyword evidence="1" id="KW-1133">Transmembrane helix</keyword>